<dbReference type="AlphaFoldDB" id="A0A9D1NP78"/>
<keyword evidence="9 10" id="KW-0961">Cell wall biogenesis/degradation</keyword>
<dbReference type="Gene3D" id="3.40.1390.10">
    <property type="entry name" value="MurE/MurF, N-terminal domain"/>
    <property type="match status" value="1"/>
</dbReference>
<keyword evidence="6 10" id="KW-0133">Cell shape</keyword>
<dbReference type="GO" id="GO:0008360">
    <property type="term" value="P:regulation of cell shape"/>
    <property type="evidence" value="ECO:0007669"/>
    <property type="project" value="UniProtKB-KW"/>
</dbReference>
<organism evidence="15 16">
    <name type="scientific">Candidatus Spyradenecus faecavium</name>
    <dbReference type="NCBI Taxonomy" id="2840947"/>
    <lineage>
        <taxon>Bacteria</taxon>
        <taxon>Pseudomonadati</taxon>
        <taxon>Lentisphaerota</taxon>
        <taxon>Lentisphaeria</taxon>
        <taxon>Lentisphaerales</taxon>
        <taxon>Lentisphaeraceae</taxon>
        <taxon>Lentisphaeraceae incertae sedis</taxon>
        <taxon>Candidatus Spyradenecus</taxon>
    </lineage>
</organism>
<comment type="caution">
    <text evidence="15">The sequence shown here is derived from an EMBL/GenBank/DDBJ whole genome shotgun (WGS) entry which is preliminary data.</text>
</comment>
<dbReference type="SUPFAM" id="SSF63418">
    <property type="entry name" value="MurE/MurF N-terminal domain"/>
    <property type="match status" value="1"/>
</dbReference>
<gene>
    <name evidence="10 15" type="primary">murF</name>
    <name evidence="15" type="ORF">IAC79_06470</name>
</gene>
<feature type="binding site" evidence="10">
    <location>
        <begin position="110"/>
        <end position="116"/>
    </location>
    <ligand>
        <name>ATP</name>
        <dbReference type="ChEBI" id="CHEBI:30616"/>
    </ligand>
</feature>
<dbReference type="InterPro" id="IPR000713">
    <property type="entry name" value="Mur_ligase_N"/>
</dbReference>
<reference evidence="15" key="1">
    <citation type="submission" date="2020-10" db="EMBL/GenBank/DDBJ databases">
        <authorList>
            <person name="Gilroy R."/>
        </authorList>
    </citation>
    <scope>NUCLEOTIDE SEQUENCE</scope>
    <source>
        <strain evidence="15">35461</strain>
    </source>
</reference>
<evidence type="ECO:0000256" key="4">
    <source>
        <dbReference type="ARBA" id="ARBA00022741"/>
    </source>
</evidence>
<dbReference type="InterPro" id="IPR005863">
    <property type="entry name" value="UDP-N-AcMur_synth"/>
</dbReference>
<keyword evidence="8 10" id="KW-0131">Cell cycle</keyword>
<dbReference type="InterPro" id="IPR004101">
    <property type="entry name" value="Mur_ligase_C"/>
</dbReference>
<dbReference type="NCBIfam" id="TIGR01143">
    <property type="entry name" value="murF"/>
    <property type="match status" value="1"/>
</dbReference>
<keyword evidence="7 10" id="KW-0573">Peptidoglycan synthesis</keyword>
<dbReference type="GO" id="GO:0005524">
    <property type="term" value="F:ATP binding"/>
    <property type="evidence" value="ECO:0007669"/>
    <property type="project" value="UniProtKB-UniRule"/>
</dbReference>
<dbReference type="InterPro" id="IPR013221">
    <property type="entry name" value="Mur_ligase_cen"/>
</dbReference>
<evidence type="ECO:0000256" key="3">
    <source>
        <dbReference type="ARBA" id="ARBA00022618"/>
    </source>
</evidence>
<accession>A0A9D1NP78</accession>
<dbReference type="GO" id="GO:0047480">
    <property type="term" value="F:UDP-N-acetylmuramoyl-tripeptide-D-alanyl-D-alanine ligase activity"/>
    <property type="evidence" value="ECO:0007669"/>
    <property type="project" value="UniProtKB-UniRule"/>
</dbReference>
<evidence type="ECO:0000256" key="6">
    <source>
        <dbReference type="ARBA" id="ARBA00022960"/>
    </source>
</evidence>
<dbReference type="Pfam" id="PF01225">
    <property type="entry name" value="Mur_ligase"/>
    <property type="match status" value="1"/>
</dbReference>
<comment type="subcellular location">
    <subcellularLocation>
        <location evidence="10 11">Cytoplasm</location>
    </subcellularLocation>
</comment>
<dbReference type="GO" id="GO:0051301">
    <property type="term" value="P:cell division"/>
    <property type="evidence" value="ECO:0007669"/>
    <property type="project" value="UniProtKB-KW"/>
</dbReference>
<dbReference type="Proteomes" id="UP000886845">
    <property type="component" value="Unassembled WGS sequence"/>
</dbReference>
<evidence type="ECO:0000256" key="1">
    <source>
        <dbReference type="ARBA" id="ARBA00022490"/>
    </source>
</evidence>
<evidence type="ECO:0000256" key="10">
    <source>
        <dbReference type="HAMAP-Rule" id="MF_02019"/>
    </source>
</evidence>
<comment type="similarity">
    <text evidence="10">Belongs to the MurCDEF family. MurF subfamily.</text>
</comment>
<dbReference type="GO" id="GO:0005737">
    <property type="term" value="C:cytoplasm"/>
    <property type="evidence" value="ECO:0007669"/>
    <property type="project" value="UniProtKB-SubCell"/>
</dbReference>
<evidence type="ECO:0000313" key="16">
    <source>
        <dbReference type="Proteomes" id="UP000886845"/>
    </source>
</evidence>
<evidence type="ECO:0000256" key="11">
    <source>
        <dbReference type="RuleBase" id="RU004136"/>
    </source>
</evidence>
<keyword evidence="5 10" id="KW-0067">ATP-binding</keyword>
<evidence type="ECO:0000256" key="5">
    <source>
        <dbReference type="ARBA" id="ARBA00022840"/>
    </source>
</evidence>
<dbReference type="GO" id="GO:0009252">
    <property type="term" value="P:peptidoglycan biosynthetic process"/>
    <property type="evidence" value="ECO:0007669"/>
    <property type="project" value="UniProtKB-UniRule"/>
</dbReference>
<keyword evidence="2 10" id="KW-0436">Ligase</keyword>
<protein>
    <recommendedName>
        <fullName evidence="10 11">UDP-N-acetylmuramoyl-tripeptide--D-alanyl-D-alanine ligase</fullName>
        <ecNumber evidence="10 11">6.3.2.10</ecNumber>
    </recommendedName>
    <alternativeName>
        <fullName evidence="10">D-alanyl-D-alanine-adding enzyme</fullName>
    </alternativeName>
</protein>
<dbReference type="Pfam" id="PF02875">
    <property type="entry name" value="Mur_ligase_C"/>
    <property type="match status" value="1"/>
</dbReference>
<dbReference type="InterPro" id="IPR051046">
    <property type="entry name" value="MurCDEF_CellWall_CoF430Synth"/>
</dbReference>
<dbReference type="InterPro" id="IPR036615">
    <property type="entry name" value="Mur_ligase_C_dom_sf"/>
</dbReference>
<dbReference type="Gene3D" id="3.90.190.20">
    <property type="entry name" value="Mur ligase, C-terminal domain"/>
    <property type="match status" value="1"/>
</dbReference>
<dbReference type="InterPro" id="IPR036565">
    <property type="entry name" value="Mur-like_cat_sf"/>
</dbReference>
<keyword evidence="1 10" id="KW-0963">Cytoplasm</keyword>
<evidence type="ECO:0000256" key="2">
    <source>
        <dbReference type="ARBA" id="ARBA00022598"/>
    </source>
</evidence>
<dbReference type="Gene3D" id="3.40.1190.10">
    <property type="entry name" value="Mur-like, catalytic domain"/>
    <property type="match status" value="1"/>
</dbReference>
<evidence type="ECO:0000256" key="9">
    <source>
        <dbReference type="ARBA" id="ARBA00023316"/>
    </source>
</evidence>
<sequence length="453" mass="46660">MKTESLARWCGGVWSVLPTFPLTRVTQDSRAACLGALYVALKGPNHDGHDFVPAAFRAGATAALVRADWTPPPEVAHLPLLRVDDPAAALLAIAKGYRADLRPFVCGITGSAGKTTLKELAAAMLSGAGPTAATPGNYNNEVGLPLSVLAVPEDARFAVIEAGISHPGDMDPLADILRPNAAAIASIGPAHIEFFGSVEAIAAEKAKLLAAVRPKGFAVLPLGVPGEVILRAACRCRVVTAALGNPAADYVGEPLAKGVVRVHRGDEPAVLLETGLCGEHNASNALIAYALAREAGATAGQALAGLAAFKAPPMRWEAVQAGPVHAINDAYNANPLSMRAALETFAGMDAPAGKVVCVGDMLELGDASDAQHRAVGEASGNGPWRLLAGVGPASRALLEGAVKAGYPATQTVWFASTAEAAEALPLLLRPDETLLIKGSRGMRLETLLDALRR</sequence>
<dbReference type="SUPFAM" id="SSF53623">
    <property type="entry name" value="MurD-like peptide ligases, catalytic domain"/>
    <property type="match status" value="1"/>
</dbReference>
<evidence type="ECO:0000259" key="13">
    <source>
        <dbReference type="Pfam" id="PF02875"/>
    </source>
</evidence>
<dbReference type="HAMAP" id="MF_02019">
    <property type="entry name" value="MurF"/>
    <property type="match status" value="1"/>
</dbReference>
<name>A0A9D1NP78_9BACT</name>
<dbReference type="InterPro" id="IPR035911">
    <property type="entry name" value="MurE/MurF_N"/>
</dbReference>
<feature type="domain" description="Mur ligase N-terminal catalytic" evidence="12">
    <location>
        <begin position="24"/>
        <end position="97"/>
    </location>
</feature>
<evidence type="ECO:0000259" key="12">
    <source>
        <dbReference type="Pfam" id="PF01225"/>
    </source>
</evidence>
<evidence type="ECO:0000256" key="7">
    <source>
        <dbReference type="ARBA" id="ARBA00022984"/>
    </source>
</evidence>
<dbReference type="SUPFAM" id="SSF53244">
    <property type="entry name" value="MurD-like peptide ligases, peptide-binding domain"/>
    <property type="match status" value="1"/>
</dbReference>
<comment type="function">
    <text evidence="10 11">Involved in cell wall formation. Catalyzes the final step in the synthesis of UDP-N-acetylmuramoyl-pentapeptide, the precursor of murein.</text>
</comment>
<evidence type="ECO:0000259" key="14">
    <source>
        <dbReference type="Pfam" id="PF08245"/>
    </source>
</evidence>
<dbReference type="PANTHER" id="PTHR43024">
    <property type="entry name" value="UDP-N-ACETYLMURAMOYL-TRIPEPTIDE--D-ALANYL-D-ALANINE LIGASE"/>
    <property type="match status" value="1"/>
</dbReference>
<dbReference type="PANTHER" id="PTHR43024:SF1">
    <property type="entry name" value="UDP-N-ACETYLMURAMOYL-TRIPEPTIDE--D-ALANYL-D-ALANINE LIGASE"/>
    <property type="match status" value="1"/>
</dbReference>
<comment type="pathway">
    <text evidence="10 11">Cell wall biogenesis; peptidoglycan biosynthesis.</text>
</comment>
<proteinExistence type="inferred from homology"/>
<dbReference type="EMBL" id="DVOR01000210">
    <property type="protein sequence ID" value="HIV09738.1"/>
    <property type="molecule type" value="Genomic_DNA"/>
</dbReference>
<reference evidence="15" key="2">
    <citation type="journal article" date="2021" name="PeerJ">
        <title>Extensive microbial diversity within the chicken gut microbiome revealed by metagenomics and culture.</title>
        <authorList>
            <person name="Gilroy R."/>
            <person name="Ravi A."/>
            <person name="Getino M."/>
            <person name="Pursley I."/>
            <person name="Horton D.L."/>
            <person name="Alikhan N.F."/>
            <person name="Baker D."/>
            <person name="Gharbi K."/>
            <person name="Hall N."/>
            <person name="Watson M."/>
            <person name="Adriaenssens E.M."/>
            <person name="Foster-Nyarko E."/>
            <person name="Jarju S."/>
            <person name="Secka A."/>
            <person name="Antonio M."/>
            <person name="Oren A."/>
            <person name="Chaudhuri R.R."/>
            <person name="La Ragione R."/>
            <person name="Hildebrand F."/>
            <person name="Pallen M.J."/>
        </authorList>
    </citation>
    <scope>NUCLEOTIDE SEQUENCE</scope>
    <source>
        <strain evidence="15">35461</strain>
    </source>
</reference>
<feature type="domain" description="Mur ligase central" evidence="14">
    <location>
        <begin position="108"/>
        <end position="292"/>
    </location>
</feature>
<feature type="domain" description="Mur ligase C-terminal" evidence="13">
    <location>
        <begin position="314"/>
        <end position="440"/>
    </location>
</feature>
<dbReference type="Pfam" id="PF08245">
    <property type="entry name" value="Mur_ligase_M"/>
    <property type="match status" value="1"/>
</dbReference>
<keyword evidence="3 10" id="KW-0132">Cell division</keyword>
<keyword evidence="4 10" id="KW-0547">Nucleotide-binding</keyword>
<evidence type="ECO:0000313" key="15">
    <source>
        <dbReference type="EMBL" id="HIV09738.1"/>
    </source>
</evidence>
<comment type="catalytic activity">
    <reaction evidence="10 11">
        <text>D-alanyl-D-alanine + UDP-N-acetyl-alpha-D-muramoyl-L-alanyl-gamma-D-glutamyl-meso-2,6-diaminopimelate + ATP = UDP-N-acetyl-alpha-D-muramoyl-L-alanyl-gamma-D-glutamyl-meso-2,6-diaminopimeloyl-D-alanyl-D-alanine + ADP + phosphate + H(+)</text>
        <dbReference type="Rhea" id="RHEA:28374"/>
        <dbReference type="ChEBI" id="CHEBI:15378"/>
        <dbReference type="ChEBI" id="CHEBI:30616"/>
        <dbReference type="ChEBI" id="CHEBI:43474"/>
        <dbReference type="ChEBI" id="CHEBI:57822"/>
        <dbReference type="ChEBI" id="CHEBI:61386"/>
        <dbReference type="ChEBI" id="CHEBI:83905"/>
        <dbReference type="ChEBI" id="CHEBI:456216"/>
        <dbReference type="EC" id="6.3.2.10"/>
    </reaction>
</comment>
<evidence type="ECO:0000256" key="8">
    <source>
        <dbReference type="ARBA" id="ARBA00023306"/>
    </source>
</evidence>
<dbReference type="GO" id="GO:0071555">
    <property type="term" value="P:cell wall organization"/>
    <property type="evidence" value="ECO:0007669"/>
    <property type="project" value="UniProtKB-KW"/>
</dbReference>
<dbReference type="EC" id="6.3.2.10" evidence="10 11"/>